<gene>
    <name evidence="1" type="ORF">CC84DRAFT_1167985</name>
</gene>
<dbReference type="Proteomes" id="UP000077069">
    <property type="component" value="Unassembled WGS sequence"/>
</dbReference>
<organism evidence="1 2">
    <name type="scientific">Paraphaeosphaeria sporulosa</name>
    <dbReference type="NCBI Taxonomy" id="1460663"/>
    <lineage>
        <taxon>Eukaryota</taxon>
        <taxon>Fungi</taxon>
        <taxon>Dikarya</taxon>
        <taxon>Ascomycota</taxon>
        <taxon>Pezizomycotina</taxon>
        <taxon>Dothideomycetes</taxon>
        <taxon>Pleosporomycetidae</taxon>
        <taxon>Pleosporales</taxon>
        <taxon>Massarineae</taxon>
        <taxon>Didymosphaeriaceae</taxon>
        <taxon>Paraphaeosphaeria</taxon>
    </lineage>
</organism>
<keyword evidence="2" id="KW-1185">Reference proteome</keyword>
<evidence type="ECO:0000313" key="2">
    <source>
        <dbReference type="Proteomes" id="UP000077069"/>
    </source>
</evidence>
<dbReference type="EMBL" id="KV441557">
    <property type="protein sequence ID" value="OAG01855.1"/>
    <property type="molecule type" value="Genomic_DNA"/>
</dbReference>
<reference evidence="1 2" key="1">
    <citation type="submission" date="2016-05" db="EMBL/GenBank/DDBJ databases">
        <title>Comparative analysis of secretome profiles of manganese(II)-oxidizing ascomycete fungi.</title>
        <authorList>
            <consortium name="DOE Joint Genome Institute"/>
            <person name="Zeiner C.A."/>
            <person name="Purvine S.O."/>
            <person name="Zink E.M."/>
            <person name="Wu S."/>
            <person name="Pasa-Tolic L."/>
            <person name="Chaput D.L."/>
            <person name="Haridas S."/>
            <person name="Grigoriev I.V."/>
            <person name="Santelli C.M."/>
            <person name="Hansel C.M."/>
        </authorList>
    </citation>
    <scope>NUCLEOTIDE SEQUENCE [LARGE SCALE GENOMIC DNA]</scope>
    <source>
        <strain evidence="1 2">AP3s5-JAC2a</strain>
    </source>
</reference>
<dbReference type="GeneID" id="28762783"/>
<proteinExistence type="predicted"/>
<protein>
    <submittedName>
        <fullName evidence="1">Uncharacterized protein</fullName>
    </submittedName>
</protein>
<evidence type="ECO:0000313" key="1">
    <source>
        <dbReference type="EMBL" id="OAG01855.1"/>
    </source>
</evidence>
<dbReference type="RefSeq" id="XP_018032220.1">
    <property type="nucleotide sequence ID" value="XM_018179297.1"/>
</dbReference>
<sequence length="180" mass="20233">MWCPQRNVVKNVNRTKSDWSRRSLRLVGGRRGARDCWLYTPALLGDWPAPSHAPQICAFWAQRMHDPIKVRVPPEGPIFQRIRCLGSRTVVLHSSNLARSPHVRCFWAPWCDQRILGRPLGTCRSRVVAIGRACSGILEACQRSASYGGKQAEQALTKLYQTMYAGCFSTHLDAACGRGR</sequence>
<accession>A0A177C315</accession>
<name>A0A177C315_9PLEO</name>
<dbReference type="AlphaFoldDB" id="A0A177C315"/>
<dbReference type="InParanoid" id="A0A177C315"/>